<sequence>MAFIGSLGSKYKVNTKLIDGGLTSPQRSPKERELFKGICVRDRSGILRSRYSGWPDPSEVKGTP</sequence>
<accession>A0A6I4INC2</accession>
<evidence type="ECO:0000313" key="2">
    <source>
        <dbReference type="Proteomes" id="UP000429232"/>
    </source>
</evidence>
<dbReference type="EMBL" id="CP066775">
    <property type="protein sequence ID" value="QQL49640.1"/>
    <property type="molecule type" value="Genomic_DNA"/>
</dbReference>
<protein>
    <submittedName>
        <fullName evidence="1">Uncharacterized protein</fullName>
    </submittedName>
</protein>
<organism evidence="1 2">
    <name type="scientific">Mucilaginibacter ginkgonis</name>
    <dbReference type="NCBI Taxonomy" id="2682091"/>
    <lineage>
        <taxon>Bacteria</taxon>
        <taxon>Pseudomonadati</taxon>
        <taxon>Bacteroidota</taxon>
        <taxon>Sphingobacteriia</taxon>
        <taxon>Sphingobacteriales</taxon>
        <taxon>Sphingobacteriaceae</taxon>
        <taxon>Mucilaginibacter</taxon>
    </lineage>
</organism>
<gene>
    <name evidence="1" type="ORF">GO620_015940</name>
</gene>
<dbReference type="Proteomes" id="UP000429232">
    <property type="component" value="Chromosome"/>
</dbReference>
<dbReference type="AlphaFoldDB" id="A0A6I4INC2"/>
<proteinExistence type="predicted"/>
<keyword evidence="2" id="KW-1185">Reference proteome</keyword>
<dbReference type="KEGG" id="mgik:GO620_015940"/>
<dbReference type="RefSeq" id="WP_157524767.1">
    <property type="nucleotide sequence ID" value="NZ_CP066775.1"/>
</dbReference>
<evidence type="ECO:0000313" key="1">
    <source>
        <dbReference type="EMBL" id="QQL49640.1"/>
    </source>
</evidence>
<reference evidence="1 2" key="1">
    <citation type="submission" date="2020-12" db="EMBL/GenBank/DDBJ databases">
        <title>HMF7856_wgs.fasta genome submission.</title>
        <authorList>
            <person name="Kang H."/>
            <person name="Kim H."/>
            <person name="Joh K."/>
        </authorList>
    </citation>
    <scope>NUCLEOTIDE SEQUENCE [LARGE SCALE GENOMIC DNA]</scope>
    <source>
        <strain evidence="1 2">HMF7856</strain>
    </source>
</reference>
<name>A0A6I4INC2_9SPHI</name>